<keyword evidence="1" id="KW-1133">Transmembrane helix</keyword>
<keyword evidence="3" id="KW-1185">Reference proteome</keyword>
<gene>
    <name evidence="2" type="ORF">OIU84_007737</name>
</gene>
<evidence type="ECO:0000313" key="2">
    <source>
        <dbReference type="EMBL" id="KAJ6411043.1"/>
    </source>
</evidence>
<keyword evidence="1" id="KW-0472">Membrane</keyword>
<feature type="transmembrane region" description="Helical" evidence="1">
    <location>
        <begin position="12"/>
        <end position="34"/>
    </location>
</feature>
<protein>
    <submittedName>
        <fullName evidence="2">Uncharacterized protein</fullName>
    </submittedName>
</protein>
<reference evidence="2 3" key="1">
    <citation type="journal article" date="2023" name="Int. J. Mol. Sci.">
        <title>De Novo Assembly and Annotation of 11 Diverse Shrub Willow (Salix) Genomes Reveals Novel Gene Organization in Sex-Linked Regions.</title>
        <authorList>
            <person name="Hyden B."/>
            <person name="Feng K."/>
            <person name="Yates T.B."/>
            <person name="Jawdy S."/>
            <person name="Cereghino C."/>
            <person name="Smart L.B."/>
            <person name="Muchero W."/>
        </authorList>
    </citation>
    <scope>NUCLEOTIDE SEQUENCE [LARGE SCALE GENOMIC DNA]</scope>
    <source>
        <tissue evidence="2">Shoot tip</tissue>
    </source>
</reference>
<proteinExistence type="predicted"/>
<dbReference type="EMBL" id="JAPFFJ010000014">
    <property type="protein sequence ID" value="KAJ6411043.1"/>
    <property type="molecule type" value="Genomic_DNA"/>
</dbReference>
<sequence>MVILVNPGQLRLFSALGTAIRVLASSSMAFHMLIFMRHDKKDGGCSYNCWFSYSVADSFCVLSCIQLRQSSKRTSEKD</sequence>
<evidence type="ECO:0000313" key="3">
    <source>
        <dbReference type="Proteomes" id="UP001162972"/>
    </source>
</evidence>
<evidence type="ECO:0000256" key="1">
    <source>
        <dbReference type="SAM" id="Phobius"/>
    </source>
</evidence>
<organism evidence="2 3">
    <name type="scientific">Salix udensis</name>
    <dbReference type="NCBI Taxonomy" id="889485"/>
    <lineage>
        <taxon>Eukaryota</taxon>
        <taxon>Viridiplantae</taxon>
        <taxon>Streptophyta</taxon>
        <taxon>Embryophyta</taxon>
        <taxon>Tracheophyta</taxon>
        <taxon>Spermatophyta</taxon>
        <taxon>Magnoliopsida</taxon>
        <taxon>eudicotyledons</taxon>
        <taxon>Gunneridae</taxon>
        <taxon>Pentapetalae</taxon>
        <taxon>rosids</taxon>
        <taxon>fabids</taxon>
        <taxon>Malpighiales</taxon>
        <taxon>Salicaceae</taxon>
        <taxon>Saliceae</taxon>
        <taxon>Salix</taxon>
    </lineage>
</organism>
<keyword evidence="1" id="KW-0812">Transmembrane</keyword>
<name>A0AAD6NZW7_9ROSI</name>
<dbReference type="AlphaFoldDB" id="A0AAD6NZW7"/>
<comment type="caution">
    <text evidence="2">The sequence shown here is derived from an EMBL/GenBank/DDBJ whole genome shotgun (WGS) entry which is preliminary data.</text>
</comment>
<dbReference type="Proteomes" id="UP001162972">
    <property type="component" value="Chromosome 15Z"/>
</dbReference>
<accession>A0AAD6NZW7</accession>